<protein>
    <submittedName>
        <fullName evidence="1">Uncharacterized protein</fullName>
    </submittedName>
</protein>
<accession>A0A543IUG5</accession>
<proteinExistence type="predicted"/>
<dbReference type="EMBL" id="VFPQ01000001">
    <property type="protein sequence ID" value="TQM74212.1"/>
    <property type="molecule type" value="Genomic_DNA"/>
</dbReference>
<evidence type="ECO:0000313" key="2">
    <source>
        <dbReference type="Proteomes" id="UP000319213"/>
    </source>
</evidence>
<reference evidence="1 2" key="1">
    <citation type="submission" date="2019-06" db="EMBL/GenBank/DDBJ databases">
        <title>Sequencing the genomes of 1000 actinobacteria strains.</title>
        <authorList>
            <person name="Klenk H.-P."/>
        </authorList>
    </citation>
    <scope>NUCLEOTIDE SEQUENCE [LARGE SCALE GENOMIC DNA]</scope>
    <source>
        <strain evidence="1 2">DSM 43186</strain>
    </source>
</reference>
<sequence length="186" mass="20879">MDDENLLGSYTIMTDAGMCALWQPEHFAHVGDDEWADVLGTDAAMESCIEAGVFVPLNIGSDGVYRVVLRTGERTAREKRYTQLSSEPYLLVSKGVVALSGVEYILGQEEAEKIDLAPGRYTVTVHWIEWEAEPGSVDARGKVTGSALPDFVVEITPERRPAPTYRKNVNTFDWDEWVRRILRDKE</sequence>
<dbReference type="AlphaFoldDB" id="A0A543IUG5"/>
<name>A0A543IUG5_9ACTN</name>
<dbReference type="OrthoDB" id="4179385at2"/>
<keyword evidence="2" id="KW-1185">Reference proteome</keyword>
<gene>
    <name evidence="1" type="ORF">FHX40_0877</name>
</gene>
<dbReference type="RefSeq" id="WP_142258414.1">
    <property type="nucleotide sequence ID" value="NZ_BMPV01000006.1"/>
</dbReference>
<dbReference type="Proteomes" id="UP000319213">
    <property type="component" value="Unassembled WGS sequence"/>
</dbReference>
<evidence type="ECO:0000313" key="1">
    <source>
        <dbReference type="EMBL" id="TQM74212.1"/>
    </source>
</evidence>
<comment type="caution">
    <text evidence="1">The sequence shown here is derived from an EMBL/GenBank/DDBJ whole genome shotgun (WGS) entry which is preliminary data.</text>
</comment>
<organism evidence="1 2">
    <name type="scientific">Thermopolyspora flexuosa</name>
    <dbReference type="NCBI Taxonomy" id="103836"/>
    <lineage>
        <taxon>Bacteria</taxon>
        <taxon>Bacillati</taxon>
        <taxon>Actinomycetota</taxon>
        <taxon>Actinomycetes</taxon>
        <taxon>Streptosporangiales</taxon>
        <taxon>Streptosporangiaceae</taxon>
        <taxon>Thermopolyspora</taxon>
    </lineage>
</organism>